<proteinExistence type="predicted"/>
<dbReference type="Proteomes" id="UP000831156">
    <property type="component" value="Chromosome 8"/>
</dbReference>
<accession>A0A151LNC4</accession>
<protein>
    <submittedName>
        <fullName evidence="2">Uncharacterized protein</fullName>
    </submittedName>
</protein>
<evidence type="ECO:0000313" key="2">
    <source>
        <dbReference type="EMBL" id="KYO00617.1"/>
    </source>
</evidence>
<keyword evidence="5" id="KW-1185">Reference proteome</keyword>
<feature type="region of interest" description="Disordered" evidence="1">
    <location>
        <begin position="1"/>
        <end position="20"/>
    </location>
</feature>
<evidence type="ECO:0000313" key="5">
    <source>
        <dbReference type="Proteomes" id="UP000831156"/>
    </source>
</evidence>
<dbReference type="OrthoDB" id="373490at2759"/>
<evidence type="ECO:0000313" key="3">
    <source>
        <dbReference type="EMBL" id="SOV13277.1"/>
    </source>
</evidence>
<organism evidence="2 4">
    <name type="scientific">Plasmodium gaboni</name>
    <dbReference type="NCBI Taxonomy" id="647221"/>
    <lineage>
        <taxon>Eukaryota</taxon>
        <taxon>Sar</taxon>
        <taxon>Alveolata</taxon>
        <taxon>Apicomplexa</taxon>
        <taxon>Aconoidasida</taxon>
        <taxon>Haemosporida</taxon>
        <taxon>Plasmodiidae</taxon>
        <taxon>Plasmodium</taxon>
        <taxon>Plasmodium (Laverania)</taxon>
    </lineage>
</organism>
<dbReference type="KEGG" id="pgab:PGSY75_0801400"/>
<dbReference type="Proteomes" id="UP000076004">
    <property type="component" value="Unassembled WGS sequence"/>
</dbReference>
<gene>
    <name evidence="3" type="ORF">PGABG01_0801500</name>
    <name evidence="2" type="ORF">PGSY75_0801400</name>
</gene>
<dbReference type="VEuPathDB" id="PlasmoDB:PGABG01_0801500"/>
<evidence type="ECO:0000313" key="4">
    <source>
        <dbReference type="Proteomes" id="UP000076004"/>
    </source>
</evidence>
<dbReference type="VEuPathDB" id="PlasmoDB:PGSY75_0801400"/>
<dbReference type="EMBL" id="LVLB01000009">
    <property type="protein sequence ID" value="KYO00617.1"/>
    <property type="molecule type" value="Genomic_DNA"/>
</dbReference>
<sequence>MAQFNDVNENNKEMKDDFNEASNSVEKPVYELCDKEQMKYPFFIAPTYDYYISSNGYATTYNLPVVKKVKGKRFLGCC</sequence>
<dbReference type="AlphaFoldDB" id="A0A151LNC4"/>
<reference evidence="3" key="2">
    <citation type="submission" date="2016-09" db="EMBL/GenBank/DDBJ databases">
        <authorList>
            <consortium name="Pathogen Informatics"/>
            <person name="Sun Q."/>
            <person name="Inoue M."/>
        </authorList>
    </citation>
    <scope>NUCLEOTIDE SEQUENCE</scope>
</reference>
<reference evidence="2 4" key="1">
    <citation type="journal article" date="2016" name="Nat. Commun.">
        <title>Genomes of cryptic chimpanzee Plasmodium species reveal key evolutionary events leading to human malaria.</title>
        <authorList>
            <person name="Sundararaman S.A."/>
            <person name="Plenderleith L.J."/>
            <person name="Liu W."/>
            <person name="Loy D.E."/>
            <person name="Learn G.H."/>
            <person name="Li Y."/>
            <person name="Shaw K.S."/>
            <person name="Ayouba A."/>
            <person name="Peeters M."/>
            <person name="Speede S."/>
            <person name="Shaw G.M."/>
            <person name="Bushman F.D."/>
            <person name="Brisson D."/>
            <person name="Rayner J.C."/>
            <person name="Sharp P.M."/>
            <person name="Hahn B.H."/>
        </authorList>
    </citation>
    <scope>NUCLEOTIDE SEQUENCE [LARGE SCALE GENOMIC DNA]</scope>
    <source>
        <strain evidence="2 4">SY75</strain>
    </source>
</reference>
<dbReference type="RefSeq" id="XP_018642118.1">
    <property type="nucleotide sequence ID" value="XM_018785151.1"/>
</dbReference>
<evidence type="ECO:0000256" key="1">
    <source>
        <dbReference type="SAM" id="MobiDB-lite"/>
    </source>
</evidence>
<feature type="compositionally biased region" description="Basic and acidic residues" evidence="1">
    <location>
        <begin position="9"/>
        <end position="18"/>
    </location>
</feature>
<dbReference type="EMBL" id="LT969431">
    <property type="protein sequence ID" value="SOV13277.1"/>
    <property type="molecule type" value="Genomic_DNA"/>
</dbReference>
<dbReference type="GeneID" id="29775770"/>
<name>A0A151LNC4_9APIC</name>